<dbReference type="AlphaFoldDB" id="A0A835BXP4"/>
<accession>A0A835BXP4</accession>
<keyword evidence="4 8" id="KW-0812">Transmembrane</keyword>
<evidence type="ECO:0000256" key="5">
    <source>
        <dbReference type="ARBA" id="ARBA00022989"/>
    </source>
</evidence>
<gene>
    <name evidence="9" type="ORF">HU200_025512</name>
</gene>
<evidence type="ECO:0000313" key="9">
    <source>
        <dbReference type="EMBL" id="KAF8718041.1"/>
    </source>
</evidence>
<organism evidence="9 10">
    <name type="scientific">Digitaria exilis</name>
    <dbReference type="NCBI Taxonomy" id="1010633"/>
    <lineage>
        <taxon>Eukaryota</taxon>
        <taxon>Viridiplantae</taxon>
        <taxon>Streptophyta</taxon>
        <taxon>Embryophyta</taxon>
        <taxon>Tracheophyta</taxon>
        <taxon>Spermatophyta</taxon>
        <taxon>Magnoliopsida</taxon>
        <taxon>Liliopsida</taxon>
        <taxon>Poales</taxon>
        <taxon>Poaceae</taxon>
        <taxon>PACMAD clade</taxon>
        <taxon>Panicoideae</taxon>
        <taxon>Panicodae</taxon>
        <taxon>Paniceae</taxon>
        <taxon>Anthephorinae</taxon>
        <taxon>Digitaria</taxon>
    </lineage>
</organism>
<evidence type="ECO:0000256" key="1">
    <source>
        <dbReference type="ARBA" id="ARBA00004141"/>
    </source>
</evidence>
<keyword evidence="5 8" id="KW-1133">Transmembrane helix</keyword>
<comment type="subcellular location">
    <subcellularLocation>
        <location evidence="1">Membrane</location>
        <topology evidence="1">Multi-pass membrane protein</topology>
    </subcellularLocation>
</comment>
<comment type="similarity">
    <text evidence="2">Belongs to the CRT-like transporter family.</text>
</comment>
<evidence type="ECO:0000256" key="8">
    <source>
        <dbReference type="SAM" id="Phobius"/>
    </source>
</evidence>
<reference evidence="9" key="1">
    <citation type="submission" date="2020-07" db="EMBL/GenBank/DDBJ databases">
        <title>Genome sequence and genetic diversity analysis of an under-domesticated orphan crop, white fonio (Digitaria exilis).</title>
        <authorList>
            <person name="Bennetzen J.L."/>
            <person name="Chen S."/>
            <person name="Ma X."/>
            <person name="Wang X."/>
            <person name="Yssel A.E.J."/>
            <person name="Chaluvadi S.R."/>
            <person name="Johnson M."/>
            <person name="Gangashetty P."/>
            <person name="Hamidou F."/>
            <person name="Sanogo M.D."/>
            <person name="Zwaenepoel A."/>
            <person name="Wallace J."/>
            <person name="Van De Peer Y."/>
            <person name="Van Deynze A."/>
        </authorList>
    </citation>
    <scope>NUCLEOTIDE SEQUENCE</scope>
    <source>
        <tissue evidence="9">Leaves</tissue>
    </source>
</reference>
<dbReference type="InterPro" id="IPR013936">
    <property type="entry name" value="CRT-like"/>
</dbReference>
<dbReference type="PANTHER" id="PTHR31326:SF1">
    <property type="entry name" value="PROTEIN CLT2, CHLOROPLASTIC"/>
    <property type="match status" value="1"/>
</dbReference>
<evidence type="ECO:0000256" key="3">
    <source>
        <dbReference type="ARBA" id="ARBA00022448"/>
    </source>
</evidence>
<feature type="compositionally biased region" description="Pro residues" evidence="7">
    <location>
        <begin position="10"/>
        <end position="19"/>
    </location>
</feature>
<keyword evidence="10" id="KW-1185">Reference proteome</keyword>
<keyword evidence="3" id="KW-0813">Transport</keyword>
<comment type="caution">
    <text evidence="9">The sequence shown here is derived from an EMBL/GenBank/DDBJ whole genome shotgun (WGS) entry which is preliminary data.</text>
</comment>
<dbReference type="OrthoDB" id="416555at2759"/>
<proteinExistence type="inferred from homology"/>
<feature type="transmembrane region" description="Helical" evidence="8">
    <location>
        <begin position="161"/>
        <end position="180"/>
    </location>
</feature>
<dbReference type="Pfam" id="PF08627">
    <property type="entry name" value="CRT-like"/>
    <property type="match status" value="1"/>
</dbReference>
<evidence type="ECO:0000256" key="7">
    <source>
        <dbReference type="SAM" id="MobiDB-lite"/>
    </source>
</evidence>
<name>A0A835BXP4_9POAL</name>
<dbReference type="PANTHER" id="PTHR31326">
    <property type="entry name" value="PROTEIN CLT2, CHLOROPLASTIC"/>
    <property type="match status" value="1"/>
</dbReference>
<sequence>MAISRLLSPPSVPSPPPPLLRNGAPRQCLAPLLAAVPFPPPRHLGLAVARGDGGRRSVGMLGSSRARVARVFRVSAVSGDGGGGAGGSGIAAAATATVVLAVLNRVLYKLALVPMKNYPFFLAQFTTFAYVLVYFSILFIRFRSGIITREMLALPKAQFMLIGLLEALGVALGMAAAAMLPGPR</sequence>
<evidence type="ECO:0000313" key="10">
    <source>
        <dbReference type="Proteomes" id="UP000636709"/>
    </source>
</evidence>
<feature type="transmembrane region" description="Helical" evidence="8">
    <location>
        <begin position="120"/>
        <end position="140"/>
    </location>
</feature>
<dbReference type="Proteomes" id="UP000636709">
    <property type="component" value="Unassembled WGS sequence"/>
</dbReference>
<feature type="region of interest" description="Disordered" evidence="7">
    <location>
        <begin position="1"/>
        <end position="20"/>
    </location>
</feature>
<evidence type="ECO:0000256" key="6">
    <source>
        <dbReference type="ARBA" id="ARBA00023136"/>
    </source>
</evidence>
<keyword evidence="6 8" id="KW-0472">Membrane</keyword>
<dbReference type="GO" id="GO:0016020">
    <property type="term" value="C:membrane"/>
    <property type="evidence" value="ECO:0007669"/>
    <property type="project" value="UniProtKB-SubCell"/>
</dbReference>
<evidence type="ECO:0000256" key="4">
    <source>
        <dbReference type="ARBA" id="ARBA00022692"/>
    </source>
</evidence>
<evidence type="ECO:0000256" key="2">
    <source>
        <dbReference type="ARBA" id="ARBA00006690"/>
    </source>
</evidence>
<protein>
    <submittedName>
        <fullName evidence="9">Uncharacterized protein</fullName>
    </submittedName>
</protein>
<dbReference type="EMBL" id="JACEFO010001712">
    <property type="protein sequence ID" value="KAF8718041.1"/>
    <property type="molecule type" value="Genomic_DNA"/>
</dbReference>
<feature type="transmembrane region" description="Helical" evidence="8">
    <location>
        <begin position="90"/>
        <end position="108"/>
    </location>
</feature>